<comment type="caution">
    <text evidence="1">The sequence shown here is derived from an EMBL/GenBank/DDBJ whole genome shotgun (WGS) entry which is preliminary data.</text>
</comment>
<evidence type="ECO:0000313" key="1">
    <source>
        <dbReference type="EMBL" id="GAI27213.1"/>
    </source>
</evidence>
<reference evidence="1" key="1">
    <citation type="journal article" date="2014" name="Front. Microbiol.">
        <title>High frequency of phylogenetically diverse reductive dehalogenase-homologous genes in deep subseafloor sedimentary metagenomes.</title>
        <authorList>
            <person name="Kawai M."/>
            <person name="Futagami T."/>
            <person name="Toyoda A."/>
            <person name="Takaki Y."/>
            <person name="Nishi S."/>
            <person name="Hori S."/>
            <person name="Arai W."/>
            <person name="Tsubouchi T."/>
            <person name="Morono Y."/>
            <person name="Uchiyama I."/>
            <person name="Ito T."/>
            <person name="Fujiyama A."/>
            <person name="Inagaki F."/>
            <person name="Takami H."/>
        </authorList>
    </citation>
    <scope>NUCLEOTIDE SEQUENCE</scope>
    <source>
        <strain evidence="1">Expedition CK06-06</strain>
    </source>
</reference>
<proteinExistence type="predicted"/>
<gene>
    <name evidence="1" type="ORF">S06H3_26214</name>
</gene>
<sequence>MKKLILIIIFTVVFVAGIIYGGMLGDFEEIETVGSVMCLSCMGLQQ</sequence>
<name>X1M7C0_9ZZZZ</name>
<dbReference type="EMBL" id="BARV01015127">
    <property type="protein sequence ID" value="GAI27213.1"/>
    <property type="molecule type" value="Genomic_DNA"/>
</dbReference>
<dbReference type="AlphaFoldDB" id="X1M7C0"/>
<accession>X1M7C0</accession>
<organism evidence="1">
    <name type="scientific">marine sediment metagenome</name>
    <dbReference type="NCBI Taxonomy" id="412755"/>
    <lineage>
        <taxon>unclassified sequences</taxon>
        <taxon>metagenomes</taxon>
        <taxon>ecological metagenomes</taxon>
    </lineage>
</organism>
<protein>
    <submittedName>
        <fullName evidence="1">Uncharacterized protein</fullName>
    </submittedName>
</protein>